<keyword evidence="3" id="KW-1185">Reference proteome</keyword>
<evidence type="ECO:0000313" key="3">
    <source>
        <dbReference type="Proteomes" id="UP000755654"/>
    </source>
</evidence>
<dbReference type="Proteomes" id="UP000755654">
    <property type="component" value="Unassembled WGS sequence"/>
</dbReference>
<protein>
    <submittedName>
        <fullName evidence="2">Uncharacterized protein</fullName>
    </submittedName>
</protein>
<dbReference type="RefSeq" id="WP_215884507.1">
    <property type="nucleotide sequence ID" value="NZ_JAAOMP010000134.1"/>
</dbReference>
<keyword evidence="1" id="KW-0175">Coiled coil</keyword>
<organism evidence="2 3">
    <name type="scientific">Acidithiobacillus sulfurivorans</name>
    <dbReference type="NCBI Taxonomy" id="1958756"/>
    <lineage>
        <taxon>Bacteria</taxon>
        <taxon>Pseudomonadati</taxon>
        <taxon>Pseudomonadota</taxon>
        <taxon>Acidithiobacillia</taxon>
        <taxon>Acidithiobacillales</taxon>
        <taxon>Acidithiobacillaceae</taxon>
        <taxon>Acidithiobacillus</taxon>
    </lineage>
</organism>
<feature type="coiled-coil region" evidence="1">
    <location>
        <begin position="332"/>
        <end position="359"/>
    </location>
</feature>
<name>A0ABS6A0B8_9PROT</name>
<evidence type="ECO:0000256" key="1">
    <source>
        <dbReference type="SAM" id="Coils"/>
    </source>
</evidence>
<proteinExistence type="predicted"/>
<comment type="caution">
    <text evidence="2">The sequence shown here is derived from an EMBL/GenBank/DDBJ whole genome shotgun (WGS) entry which is preliminary data.</text>
</comment>
<gene>
    <name evidence="2" type="ORF">HAP95_12365</name>
</gene>
<accession>A0ABS6A0B8</accession>
<dbReference type="EMBL" id="JAAOMP010000134">
    <property type="protein sequence ID" value="MBU2760931.1"/>
    <property type="molecule type" value="Genomic_DNA"/>
</dbReference>
<sequence length="365" mass="43310">MYIQEQQEHSIELLKNAHVITDLTETEKHEKKRLEDAEHLAFELRCEEEETEIFNDTMQFSKMQSRIANRFGVHPDQVEIKSLYENPENVMHYNFSGLIAIHQIPDYVALEQAVIQSQIQEMSIRRAYVIDDDENLCDENDERYTIYDRVTDPKKYTRELVEVVDTLNDPCGYRGFEYNGIYLSFLDGKLESILFGDVLFQNNLAPCIYPIAWEPEEILDYANERNQLEDPDDSYYYLDDNYNLLSLNNMLDIGELGCSFEFLMDGSDDYDELSRRLLRLYKQTVLPRVRLGFDYILRNMEEGDRPVFVPYCPPPPLFTVPTREEFEKAVYRERLQKAYEQQVKNAERLAQNYENLIRNERPWAK</sequence>
<evidence type="ECO:0000313" key="2">
    <source>
        <dbReference type="EMBL" id="MBU2760931.1"/>
    </source>
</evidence>
<reference evidence="2 3" key="1">
    <citation type="journal article" date="2021" name="ISME J.">
        <title>Genomic evolution of the class Acidithiobacillia: deep-branching Proteobacteria living in extreme acidic conditions.</title>
        <authorList>
            <person name="Moya-Beltran A."/>
            <person name="Beard S."/>
            <person name="Rojas-Villalobos C."/>
            <person name="Issotta F."/>
            <person name="Gallardo Y."/>
            <person name="Ulloa R."/>
            <person name="Giaveno A."/>
            <person name="Degli Esposti M."/>
            <person name="Johnson D.B."/>
            <person name="Quatrini R."/>
        </authorList>
    </citation>
    <scope>NUCLEOTIDE SEQUENCE [LARGE SCALE GENOMIC DNA]</scope>
    <source>
        <strain evidence="2 3">RW2</strain>
    </source>
</reference>